<evidence type="ECO:0000313" key="1">
    <source>
        <dbReference type="EMBL" id="RMZ98641.1"/>
    </source>
</evidence>
<dbReference type="Proteomes" id="UP000276133">
    <property type="component" value="Unassembled WGS sequence"/>
</dbReference>
<protein>
    <submittedName>
        <fullName evidence="1">Uncharacterized protein</fullName>
    </submittedName>
</protein>
<dbReference type="EMBL" id="REGN01010650">
    <property type="protein sequence ID" value="RMZ98641.1"/>
    <property type="molecule type" value="Genomic_DNA"/>
</dbReference>
<accession>A0A3M7PHP4</accession>
<gene>
    <name evidence="1" type="ORF">BpHYR1_052804</name>
</gene>
<evidence type="ECO:0000313" key="2">
    <source>
        <dbReference type="Proteomes" id="UP000276133"/>
    </source>
</evidence>
<keyword evidence="2" id="KW-1185">Reference proteome</keyword>
<proteinExistence type="predicted"/>
<sequence length="55" mass="6576">MKKQKIKNVLETILVNKFKLKLINQAHLIANITKMKIQLYNILKKHKFLFSIIKI</sequence>
<dbReference type="AlphaFoldDB" id="A0A3M7PHP4"/>
<reference evidence="1 2" key="1">
    <citation type="journal article" date="2018" name="Sci. Rep.">
        <title>Genomic signatures of local adaptation to the degree of environmental predictability in rotifers.</title>
        <authorList>
            <person name="Franch-Gras L."/>
            <person name="Hahn C."/>
            <person name="Garcia-Roger E.M."/>
            <person name="Carmona M.J."/>
            <person name="Serra M."/>
            <person name="Gomez A."/>
        </authorList>
    </citation>
    <scope>NUCLEOTIDE SEQUENCE [LARGE SCALE GENOMIC DNA]</scope>
    <source>
        <strain evidence="1">HYR1</strain>
    </source>
</reference>
<organism evidence="1 2">
    <name type="scientific">Brachionus plicatilis</name>
    <name type="common">Marine rotifer</name>
    <name type="synonym">Brachionus muelleri</name>
    <dbReference type="NCBI Taxonomy" id="10195"/>
    <lineage>
        <taxon>Eukaryota</taxon>
        <taxon>Metazoa</taxon>
        <taxon>Spiralia</taxon>
        <taxon>Gnathifera</taxon>
        <taxon>Rotifera</taxon>
        <taxon>Eurotatoria</taxon>
        <taxon>Monogononta</taxon>
        <taxon>Pseudotrocha</taxon>
        <taxon>Ploima</taxon>
        <taxon>Brachionidae</taxon>
        <taxon>Brachionus</taxon>
    </lineage>
</organism>
<name>A0A3M7PHP4_BRAPC</name>
<comment type="caution">
    <text evidence="1">The sequence shown here is derived from an EMBL/GenBank/DDBJ whole genome shotgun (WGS) entry which is preliminary data.</text>
</comment>